<dbReference type="Gene3D" id="3.10.450.530">
    <property type="entry name" value="Ribonuclease toxin, BrnT, of type II toxin-antitoxin system"/>
    <property type="match status" value="1"/>
</dbReference>
<comment type="caution">
    <text evidence="1">The sequence shown here is derived from an EMBL/GenBank/DDBJ whole genome shotgun (WGS) entry which is preliminary data.</text>
</comment>
<accession>A0A9X0WDR3</accession>
<gene>
    <name evidence="1" type="ORF">CKO42_25510</name>
</gene>
<dbReference type="Pfam" id="PF04365">
    <property type="entry name" value="BrnT_toxin"/>
    <property type="match status" value="1"/>
</dbReference>
<dbReference type="EMBL" id="NRRY01000101">
    <property type="protein sequence ID" value="MBK1621685.1"/>
    <property type="molecule type" value="Genomic_DNA"/>
</dbReference>
<dbReference type="RefSeq" id="WP_200251726.1">
    <property type="nucleotide sequence ID" value="NZ_NRRY01000101.1"/>
</dbReference>
<reference evidence="1 2" key="1">
    <citation type="journal article" date="2020" name="Microorganisms">
        <title>Osmotic Adaptation and Compatible Solute Biosynthesis of Phototrophic Bacteria as Revealed from Genome Analyses.</title>
        <authorList>
            <person name="Imhoff J.F."/>
            <person name="Rahn T."/>
            <person name="Kunzel S."/>
            <person name="Keller A."/>
            <person name="Neulinger S.C."/>
        </authorList>
    </citation>
    <scope>NUCLEOTIDE SEQUENCE [LARGE SCALE GENOMIC DNA]</scope>
    <source>
        <strain evidence="1 2">DSM 25653</strain>
    </source>
</reference>
<evidence type="ECO:0000313" key="1">
    <source>
        <dbReference type="EMBL" id="MBK1621685.1"/>
    </source>
</evidence>
<sequence>MCRETTGEARWITFGVSVVGRLLAVAHGERDGAMRIIRARPAARSERRLDEDG</sequence>
<evidence type="ECO:0000313" key="2">
    <source>
        <dbReference type="Proteomes" id="UP001138768"/>
    </source>
</evidence>
<dbReference type="InterPro" id="IPR007460">
    <property type="entry name" value="BrnT_toxin"/>
</dbReference>
<dbReference type="AlphaFoldDB" id="A0A9X0WDR3"/>
<name>A0A9X0WDR3_9GAMM</name>
<protein>
    <recommendedName>
        <fullName evidence="3">BrnT family toxin</fullName>
    </recommendedName>
</protein>
<dbReference type="Proteomes" id="UP001138768">
    <property type="component" value="Unassembled WGS sequence"/>
</dbReference>
<keyword evidence="2" id="KW-1185">Reference proteome</keyword>
<evidence type="ECO:0008006" key="3">
    <source>
        <dbReference type="Google" id="ProtNLM"/>
    </source>
</evidence>
<organism evidence="1 2">
    <name type="scientific">Lamprobacter modestohalophilus</name>
    <dbReference type="NCBI Taxonomy" id="1064514"/>
    <lineage>
        <taxon>Bacteria</taxon>
        <taxon>Pseudomonadati</taxon>
        <taxon>Pseudomonadota</taxon>
        <taxon>Gammaproteobacteria</taxon>
        <taxon>Chromatiales</taxon>
        <taxon>Chromatiaceae</taxon>
        <taxon>Lamprobacter</taxon>
    </lineage>
</organism>
<proteinExistence type="predicted"/>
<dbReference type="InterPro" id="IPR038573">
    <property type="entry name" value="BrnT_sf"/>
</dbReference>